<gene>
    <name evidence="2" type="ORF">BDV28DRAFT_144534</name>
</gene>
<keyword evidence="1" id="KW-1133">Transmembrane helix</keyword>
<name>A0A5N6YR60_9EURO</name>
<keyword evidence="1" id="KW-0472">Membrane</keyword>
<dbReference type="Proteomes" id="UP000327118">
    <property type="component" value="Unassembled WGS sequence"/>
</dbReference>
<keyword evidence="3" id="KW-1185">Reference proteome</keyword>
<dbReference type="AlphaFoldDB" id="A0A5N6YR60"/>
<sequence>MTVHTIYLRPVSGSTVEVVWIIGGPSIEISLSDQWWWPLAFLNHEWPAEQPYGVHDTAPSMGPSFSVGHSSLASLCIITLPRKVCGNRKRVKTKMVIVYSIAIGFDVDPWFLISL</sequence>
<dbReference type="EMBL" id="ML740117">
    <property type="protein sequence ID" value="KAE8348014.1"/>
    <property type="molecule type" value="Genomic_DNA"/>
</dbReference>
<proteinExistence type="predicted"/>
<organism evidence="2 3">
    <name type="scientific">Aspergillus coremiiformis</name>
    <dbReference type="NCBI Taxonomy" id="138285"/>
    <lineage>
        <taxon>Eukaryota</taxon>
        <taxon>Fungi</taxon>
        <taxon>Dikarya</taxon>
        <taxon>Ascomycota</taxon>
        <taxon>Pezizomycotina</taxon>
        <taxon>Eurotiomycetes</taxon>
        <taxon>Eurotiomycetidae</taxon>
        <taxon>Eurotiales</taxon>
        <taxon>Aspergillaceae</taxon>
        <taxon>Aspergillus</taxon>
        <taxon>Aspergillus subgen. Circumdati</taxon>
    </lineage>
</organism>
<keyword evidence="1" id="KW-0812">Transmembrane</keyword>
<evidence type="ECO:0000256" key="1">
    <source>
        <dbReference type="SAM" id="Phobius"/>
    </source>
</evidence>
<feature type="non-terminal residue" evidence="2">
    <location>
        <position position="115"/>
    </location>
</feature>
<protein>
    <submittedName>
        <fullName evidence="2">Uncharacterized protein</fullName>
    </submittedName>
</protein>
<reference evidence="3" key="1">
    <citation type="submission" date="2019-04" db="EMBL/GenBank/DDBJ databases">
        <title>Friends and foes A comparative genomics studyof 23 Aspergillus species from section Flavi.</title>
        <authorList>
            <consortium name="DOE Joint Genome Institute"/>
            <person name="Kjaerbolling I."/>
            <person name="Vesth T."/>
            <person name="Frisvad J.C."/>
            <person name="Nybo J.L."/>
            <person name="Theobald S."/>
            <person name="Kildgaard S."/>
            <person name="Isbrandt T."/>
            <person name="Kuo A."/>
            <person name="Sato A."/>
            <person name="Lyhne E.K."/>
            <person name="Kogle M.E."/>
            <person name="Wiebenga A."/>
            <person name="Kun R.S."/>
            <person name="Lubbers R.J."/>
            <person name="Makela M.R."/>
            <person name="Barry K."/>
            <person name="Chovatia M."/>
            <person name="Clum A."/>
            <person name="Daum C."/>
            <person name="Haridas S."/>
            <person name="He G."/>
            <person name="LaButti K."/>
            <person name="Lipzen A."/>
            <person name="Mondo S."/>
            <person name="Riley R."/>
            <person name="Salamov A."/>
            <person name="Simmons B.A."/>
            <person name="Magnuson J.K."/>
            <person name="Henrissat B."/>
            <person name="Mortensen U.H."/>
            <person name="Larsen T.O."/>
            <person name="Devries R.P."/>
            <person name="Grigoriev I.V."/>
            <person name="Machida M."/>
            <person name="Baker S.E."/>
            <person name="Andersen M.R."/>
        </authorList>
    </citation>
    <scope>NUCLEOTIDE SEQUENCE [LARGE SCALE GENOMIC DNA]</scope>
    <source>
        <strain evidence="3">CBS 553.77</strain>
    </source>
</reference>
<accession>A0A5N6YR60</accession>
<evidence type="ECO:0000313" key="2">
    <source>
        <dbReference type="EMBL" id="KAE8348014.1"/>
    </source>
</evidence>
<feature type="transmembrane region" description="Helical" evidence="1">
    <location>
        <begin position="96"/>
        <end position="113"/>
    </location>
</feature>
<evidence type="ECO:0000313" key="3">
    <source>
        <dbReference type="Proteomes" id="UP000327118"/>
    </source>
</evidence>